<evidence type="ECO:0000313" key="5">
    <source>
        <dbReference type="Proteomes" id="UP000800041"/>
    </source>
</evidence>
<evidence type="ECO:0000256" key="1">
    <source>
        <dbReference type="ARBA" id="ARBA00007626"/>
    </source>
</evidence>
<dbReference type="InterPro" id="IPR002885">
    <property type="entry name" value="PPR_rpt"/>
</dbReference>
<gene>
    <name evidence="4" type="ORF">K402DRAFT_456397</name>
</gene>
<dbReference type="InterPro" id="IPR050872">
    <property type="entry name" value="PPR_P_subfamily"/>
</dbReference>
<keyword evidence="5" id="KW-1185">Reference proteome</keyword>
<dbReference type="Proteomes" id="UP000800041">
    <property type="component" value="Unassembled WGS sequence"/>
</dbReference>
<evidence type="ECO:0000256" key="3">
    <source>
        <dbReference type="SAM" id="MobiDB-lite"/>
    </source>
</evidence>
<dbReference type="AlphaFoldDB" id="A0A6G1GS84"/>
<dbReference type="PROSITE" id="PS51375">
    <property type="entry name" value="PPR"/>
    <property type="match status" value="1"/>
</dbReference>
<dbReference type="EMBL" id="ML977173">
    <property type="protein sequence ID" value="KAF1983664.1"/>
    <property type="molecule type" value="Genomic_DNA"/>
</dbReference>
<dbReference type="Gene3D" id="1.25.40.10">
    <property type="entry name" value="Tetratricopeptide repeat domain"/>
    <property type="match status" value="1"/>
</dbReference>
<comment type="similarity">
    <text evidence="1">Belongs to the PPR family. P subfamily.</text>
</comment>
<feature type="compositionally biased region" description="Basic and acidic residues" evidence="3">
    <location>
        <begin position="774"/>
        <end position="794"/>
    </location>
</feature>
<dbReference type="OrthoDB" id="185373at2759"/>
<dbReference type="Pfam" id="PF13041">
    <property type="entry name" value="PPR_2"/>
    <property type="match status" value="1"/>
</dbReference>
<evidence type="ECO:0008006" key="6">
    <source>
        <dbReference type="Google" id="ProtNLM"/>
    </source>
</evidence>
<feature type="region of interest" description="Disordered" evidence="3">
    <location>
        <begin position="258"/>
        <end position="284"/>
    </location>
</feature>
<feature type="region of interest" description="Disordered" evidence="3">
    <location>
        <begin position="634"/>
        <end position="812"/>
    </location>
</feature>
<feature type="compositionally biased region" description="Basic and acidic residues" evidence="3">
    <location>
        <begin position="264"/>
        <end position="273"/>
    </location>
</feature>
<protein>
    <recommendedName>
        <fullName evidence="6">Pentatricopeptide repeat protein</fullName>
    </recommendedName>
</protein>
<sequence length="812" mass="90903">MFQCHACLRRHLRLLAEDVHLTSAHLQPPQCRSSNYLSRRPFSQISSVQERPPAPFHKKEARPVGVKEAIQKDTPTIKHAPEILRELDFLPDPVKLALRVQNYLENGNEEKAFALTRAASPRMECTVCWNHLIGYLMTKGHVANAMKTYNEMKKRAQKPDSVTYIIALRGLADNALYPQSVERALSIYNSMFNPNSPLPPRIAHSNAALKVCARAGNTDAMWGIVGRLPETGPASPDSITFTTILNVIRGKLISAQAAAASQNGKKESPKPEMSDEEADWKDQGEHDGAVVESLMDARRVWANVVRGWQSGQLTLDERLVSTMGRILLFAPENAEVEDVFDLLEESMNIPNLQNQKHLKPPAAQKKEGRTPHQDELISKETALFSPLKSNVDPTASPGQSIRYATPTPNTISVIMEACLRLRNKKLAVAYWDLLTGPDFNVVPDADNLHALLRILRHAHASSEAITYVREFVEQRKLPLSRTIIKILMPTCSRNRRSPHAVGDAGQLVDWMSLPRAEADPDAVLTYVSMAYDSNDADAMVAAVDRANKLAPVFRGFLDVGGEAGVRSLQRLRSKNSRESTMSFGQNKQVAKELQSTVAKLYRKVLGTIHRLLNTGHWKDGTEEQELWQRKRTEMSAWVPKRDTRPNADGAEDGETGSRGRPRYDTSRALKPKVDQRKMVNGNRAERSAWTQRLDADADGAEKGGTGNRGRQRHDMSRAPRPTADRRKTIDGKKTQATRRYRDEEKDDEGEFSISPTFMGGPREPQMLSRSAPKQIEKDRKQEKDSKRPREKEGKGSSNVEAGGVKLRSFWVT</sequence>
<dbReference type="InterPro" id="IPR011990">
    <property type="entry name" value="TPR-like_helical_dom_sf"/>
</dbReference>
<feature type="repeat" description="PPR" evidence="2">
    <location>
        <begin position="125"/>
        <end position="159"/>
    </location>
</feature>
<evidence type="ECO:0000313" key="4">
    <source>
        <dbReference type="EMBL" id="KAF1983664.1"/>
    </source>
</evidence>
<feature type="compositionally biased region" description="Basic and acidic residues" evidence="3">
    <location>
        <begin position="655"/>
        <end position="677"/>
    </location>
</feature>
<name>A0A6G1GS84_9PEZI</name>
<feature type="compositionally biased region" description="Basic and acidic residues" evidence="3">
    <location>
        <begin position="712"/>
        <end position="743"/>
    </location>
</feature>
<feature type="compositionally biased region" description="Basic and acidic residues" evidence="3">
    <location>
        <begin position="634"/>
        <end position="645"/>
    </location>
</feature>
<accession>A0A6G1GS84</accession>
<organism evidence="4 5">
    <name type="scientific">Aulographum hederae CBS 113979</name>
    <dbReference type="NCBI Taxonomy" id="1176131"/>
    <lineage>
        <taxon>Eukaryota</taxon>
        <taxon>Fungi</taxon>
        <taxon>Dikarya</taxon>
        <taxon>Ascomycota</taxon>
        <taxon>Pezizomycotina</taxon>
        <taxon>Dothideomycetes</taxon>
        <taxon>Pleosporomycetidae</taxon>
        <taxon>Aulographales</taxon>
        <taxon>Aulographaceae</taxon>
    </lineage>
</organism>
<dbReference type="PANTHER" id="PTHR46128:SF329">
    <property type="entry name" value="MITOCHONDRIAL GROUP I INTRON SPLICING FACTOR DMR1"/>
    <property type="match status" value="1"/>
</dbReference>
<dbReference type="PANTHER" id="PTHR46128">
    <property type="entry name" value="MITOCHONDRIAL GROUP I INTRON SPLICING FACTOR CCM1"/>
    <property type="match status" value="1"/>
</dbReference>
<proteinExistence type="inferred from homology"/>
<evidence type="ECO:0000256" key="2">
    <source>
        <dbReference type="PROSITE-ProRule" id="PRU00708"/>
    </source>
</evidence>
<reference evidence="4" key="1">
    <citation type="journal article" date="2020" name="Stud. Mycol.">
        <title>101 Dothideomycetes genomes: a test case for predicting lifestyles and emergence of pathogens.</title>
        <authorList>
            <person name="Haridas S."/>
            <person name="Albert R."/>
            <person name="Binder M."/>
            <person name="Bloem J."/>
            <person name="Labutti K."/>
            <person name="Salamov A."/>
            <person name="Andreopoulos B."/>
            <person name="Baker S."/>
            <person name="Barry K."/>
            <person name="Bills G."/>
            <person name="Bluhm B."/>
            <person name="Cannon C."/>
            <person name="Castanera R."/>
            <person name="Culley D."/>
            <person name="Daum C."/>
            <person name="Ezra D."/>
            <person name="Gonzalez J."/>
            <person name="Henrissat B."/>
            <person name="Kuo A."/>
            <person name="Liang C."/>
            <person name="Lipzen A."/>
            <person name="Lutzoni F."/>
            <person name="Magnuson J."/>
            <person name="Mondo S."/>
            <person name="Nolan M."/>
            <person name="Ohm R."/>
            <person name="Pangilinan J."/>
            <person name="Park H.-J."/>
            <person name="Ramirez L."/>
            <person name="Alfaro M."/>
            <person name="Sun H."/>
            <person name="Tritt A."/>
            <person name="Yoshinaga Y."/>
            <person name="Zwiers L.-H."/>
            <person name="Turgeon B."/>
            <person name="Goodwin S."/>
            <person name="Spatafora J."/>
            <person name="Crous P."/>
            <person name="Grigoriev I."/>
        </authorList>
    </citation>
    <scope>NUCLEOTIDE SEQUENCE</scope>
    <source>
        <strain evidence="4">CBS 113979</strain>
    </source>
</reference>